<organism evidence="8 9">
    <name type="scientific">Orchesella dallaii</name>
    <dbReference type="NCBI Taxonomy" id="48710"/>
    <lineage>
        <taxon>Eukaryota</taxon>
        <taxon>Metazoa</taxon>
        <taxon>Ecdysozoa</taxon>
        <taxon>Arthropoda</taxon>
        <taxon>Hexapoda</taxon>
        <taxon>Collembola</taxon>
        <taxon>Entomobryomorpha</taxon>
        <taxon>Entomobryoidea</taxon>
        <taxon>Orchesellidae</taxon>
        <taxon>Orchesellinae</taxon>
        <taxon>Orchesella</taxon>
    </lineage>
</organism>
<protein>
    <recommendedName>
        <fullName evidence="10">Methyl farnesoate epoxidase</fullName>
    </recommendedName>
</protein>
<dbReference type="InterPro" id="IPR050182">
    <property type="entry name" value="Cytochrome_P450_fam2"/>
</dbReference>
<dbReference type="Gene3D" id="1.10.630.10">
    <property type="entry name" value="Cytochrome P450"/>
    <property type="match status" value="1"/>
</dbReference>
<comment type="similarity">
    <text evidence="2">Belongs to the cytochrome P450 family.</text>
</comment>
<keyword evidence="4" id="KW-0479">Metal-binding</keyword>
<keyword evidence="9" id="KW-1185">Reference proteome</keyword>
<evidence type="ECO:0000256" key="7">
    <source>
        <dbReference type="ARBA" id="ARBA00023033"/>
    </source>
</evidence>
<evidence type="ECO:0000256" key="6">
    <source>
        <dbReference type="ARBA" id="ARBA00023004"/>
    </source>
</evidence>
<dbReference type="SUPFAM" id="SSF48264">
    <property type="entry name" value="Cytochrome P450"/>
    <property type="match status" value="1"/>
</dbReference>
<name>A0ABP1QCF2_9HEXA</name>
<dbReference type="PRINTS" id="PR00385">
    <property type="entry name" value="P450"/>
</dbReference>
<comment type="caution">
    <text evidence="8">The sequence shown here is derived from an EMBL/GenBank/DDBJ whole genome shotgun (WGS) entry which is preliminary data.</text>
</comment>
<evidence type="ECO:0008006" key="10">
    <source>
        <dbReference type="Google" id="ProtNLM"/>
    </source>
</evidence>
<sequence>MIYFEVLLFIFLGSYYLLVEKNRKKKGLQLPPGPLLGKLPIIGYLPFLGKIPTLTISKLAKRYGNIFCLYLGRTRVVFVNDFESAKEAGKLDVLQGRNQLELFEAIRGYSGLGLLEGKDWQEMRRFTLKCLRDMGFGKRSMEGMMHEQVCEVRKYLKRNVNKTLYLKPVLELAVINSLWAVMTSEKYDIEDPAKRQVMSILTEGIAEQNILGIAAFLPWLAKLAPDYTGYSKGLKFLGAPEGLFREVIRKHVETYVPGRERDFIDVTLTRIYSTTDPKSVFYGDVGMRNLHYTLLDLFFAGSDTLSSTLGWSFLYLAVDPKIQDKVQEEIDDIVGQSRLPTLEDRSKMPFCEATMAEVLRKSSFVPLGLMHTALENTEFKGFFLPKRTVLLFNLYEIHHNKNYWKDPENFRPQRFINEDGTFRKDDHVMPFFTGKRSCPGEMLAMNEFFLFFTGILQKYRFALNPVAPKPYLGPRSGFILCPPKHELLVTER</sequence>
<evidence type="ECO:0000313" key="9">
    <source>
        <dbReference type="Proteomes" id="UP001642540"/>
    </source>
</evidence>
<gene>
    <name evidence="8" type="ORF">ODALV1_LOCUS9560</name>
</gene>
<keyword evidence="3" id="KW-0349">Heme</keyword>
<evidence type="ECO:0000256" key="1">
    <source>
        <dbReference type="ARBA" id="ARBA00001971"/>
    </source>
</evidence>
<evidence type="ECO:0000256" key="2">
    <source>
        <dbReference type="ARBA" id="ARBA00010617"/>
    </source>
</evidence>
<dbReference type="PRINTS" id="PR00463">
    <property type="entry name" value="EP450I"/>
</dbReference>
<dbReference type="PANTHER" id="PTHR24300:SF376">
    <property type="entry name" value="CYTOCHROME P450 15A1"/>
    <property type="match status" value="1"/>
</dbReference>
<reference evidence="8 9" key="1">
    <citation type="submission" date="2024-08" db="EMBL/GenBank/DDBJ databases">
        <authorList>
            <person name="Cucini C."/>
            <person name="Frati F."/>
        </authorList>
    </citation>
    <scope>NUCLEOTIDE SEQUENCE [LARGE SCALE GENOMIC DNA]</scope>
</reference>
<dbReference type="EMBL" id="CAXLJM020000028">
    <property type="protein sequence ID" value="CAL8097139.1"/>
    <property type="molecule type" value="Genomic_DNA"/>
</dbReference>
<comment type="cofactor">
    <cofactor evidence="1">
        <name>heme</name>
        <dbReference type="ChEBI" id="CHEBI:30413"/>
    </cofactor>
</comment>
<dbReference type="PANTHER" id="PTHR24300">
    <property type="entry name" value="CYTOCHROME P450 508A4-RELATED"/>
    <property type="match status" value="1"/>
</dbReference>
<dbReference type="InterPro" id="IPR036396">
    <property type="entry name" value="Cyt_P450_sf"/>
</dbReference>
<dbReference type="Pfam" id="PF00067">
    <property type="entry name" value="p450"/>
    <property type="match status" value="1"/>
</dbReference>
<proteinExistence type="inferred from homology"/>
<evidence type="ECO:0000313" key="8">
    <source>
        <dbReference type="EMBL" id="CAL8097139.1"/>
    </source>
</evidence>
<accession>A0ABP1QCF2</accession>
<dbReference type="Proteomes" id="UP001642540">
    <property type="component" value="Unassembled WGS sequence"/>
</dbReference>
<evidence type="ECO:0000256" key="5">
    <source>
        <dbReference type="ARBA" id="ARBA00023002"/>
    </source>
</evidence>
<keyword evidence="6" id="KW-0408">Iron</keyword>
<keyword evidence="7" id="KW-0503">Monooxygenase</keyword>
<dbReference type="InterPro" id="IPR002401">
    <property type="entry name" value="Cyt_P450_E_grp-I"/>
</dbReference>
<keyword evidence="5" id="KW-0560">Oxidoreductase</keyword>
<evidence type="ECO:0000256" key="3">
    <source>
        <dbReference type="ARBA" id="ARBA00022617"/>
    </source>
</evidence>
<dbReference type="InterPro" id="IPR001128">
    <property type="entry name" value="Cyt_P450"/>
</dbReference>
<evidence type="ECO:0000256" key="4">
    <source>
        <dbReference type="ARBA" id="ARBA00022723"/>
    </source>
</evidence>